<dbReference type="SUPFAM" id="SSF52172">
    <property type="entry name" value="CheY-like"/>
    <property type="match status" value="1"/>
</dbReference>
<dbReference type="Pfam" id="PF12833">
    <property type="entry name" value="HTH_18"/>
    <property type="match status" value="1"/>
</dbReference>
<feature type="domain" description="Response regulatory" evidence="10">
    <location>
        <begin position="3"/>
        <end position="120"/>
    </location>
</feature>
<evidence type="ECO:0000313" key="11">
    <source>
        <dbReference type="EMBL" id="MBP1994518.1"/>
    </source>
</evidence>
<dbReference type="SUPFAM" id="SSF46689">
    <property type="entry name" value="Homeodomain-like"/>
    <property type="match status" value="2"/>
</dbReference>
<dbReference type="Proteomes" id="UP001519287">
    <property type="component" value="Unassembled WGS sequence"/>
</dbReference>
<dbReference type="InterPro" id="IPR018060">
    <property type="entry name" value="HTH_AraC"/>
</dbReference>
<evidence type="ECO:0000259" key="10">
    <source>
        <dbReference type="PROSITE" id="PS50110"/>
    </source>
</evidence>
<reference evidence="11 12" key="1">
    <citation type="submission" date="2021-03" db="EMBL/GenBank/DDBJ databases">
        <title>Genomic Encyclopedia of Type Strains, Phase IV (KMG-IV): sequencing the most valuable type-strain genomes for metagenomic binning, comparative biology and taxonomic classification.</title>
        <authorList>
            <person name="Goeker M."/>
        </authorList>
    </citation>
    <scope>NUCLEOTIDE SEQUENCE [LARGE SCALE GENOMIC DNA]</scope>
    <source>
        <strain evidence="11 12">DSM 26048</strain>
    </source>
</reference>
<feature type="domain" description="HTH araC/xylS-type" evidence="9">
    <location>
        <begin position="174"/>
        <end position="270"/>
    </location>
</feature>
<evidence type="ECO:0000256" key="5">
    <source>
        <dbReference type="ARBA" id="ARBA00023015"/>
    </source>
</evidence>
<dbReference type="Gene3D" id="1.10.10.60">
    <property type="entry name" value="Homeodomain-like"/>
    <property type="match status" value="2"/>
</dbReference>
<dbReference type="EMBL" id="JAGGLB010000026">
    <property type="protein sequence ID" value="MBP1994518.1"/>
    <property type="molecule type" value="Genomic_DNA"/>
</dbReference>
<comment type="subcellular location">
    <subcellularLocation>
        <location evidence="1">Cytoplasm</location>
    </subcellularLocation>
</comment>
<dbReference type="InterPro" id="IPR011006">
    <property type="entry name" value="CheY-like_superfamily"/>
</dbReference>
<keyword evidence="2" id="KW-0963">Cytoplasm</keyword>
<evidence type="ECO:0000256" key="1">
    <source>
        <dbReference type="ARBA" id="ARBA00004496"/>
    </source>
</evidence>
<dbReference type="RefSeq" id="WP_209976363.1">
    <property type="nucleotide sequence ID" value="NZ_JAGGLB010000026.1"/>
</dbReference>
<evidence type="ECO:0000256" key="2">
    <source>
        <dbReference type="ARBA" id="ARBA00022490"/>
    </source>
</evidence>
<dbReference type="PANTHER" id="PTHR42713:SF3">
    <property type="entry name" value="TRANSCRIPTIONAL REGULATORY PROTEIN HPTR"/>
    <property type="match status" value="1"/>
</dbReference>
<evidence type="ECO:0000256" key="3">
    <source>
        <dbReference type="ARBA" id="ARBA00022553"/>
    </source>
</evidence>
<keyword evidence="12" id="KW-1185">Reference proteome</keyword>
<organism evidence="11 12">
    <name type="scientific">Paenibacillus eucommiae</name>
    <dbReference type="NCBI Taxonomy" id="1355755"/>
    <lineage>
        <taxon>Bacteria</taxon>
        <taxon>Bacillati</taxon>
        <taxon>Bacillota</taxon>
        <taxon>Bacilli</taxon>
        <taxon>Bacillales</taxon>
        <taxon>Paenibacillaceae</taxon>
        <taxon>Paenibacillus</taxon>
    </lineage>
</organism>
<accession>A0ABS4J3X5</accession>
<evidence type="ECO:0000256" key="7">
    <source>
        <dbReference type="ARBA" id="ARBA00023163"/>
    </source>
</evidence>
<evidence type="ECO:0000256" key="6">
    <source>
        <dbReference type="ARBA" id="ARBA00023125"/>
    </source>
</evidence>
<sequence length="270" mass="31368">MIKVMIVEDEPPIARSLKRMMESEHSSYQVVACAINGQEALEWLQREQIDVVFTDIRMPVMDGIELLSRLSLHDPQILKVVISGYQEFEYARKAIQYQVFDYMLKPIVKPVLAELLHKIADQIQVKEADLKRQQLYEQLSQTMLPGEQTSETQALEAQTLEAKTSESQPLPVVLEVERFLQKHYTENITNEMLSQKFGFVSSYISKLFRAHKGVSPSQYVTKLRIDKAKEIIRLQPHLRMKEVAELVGYNDALYFSRVFRKETGDWPTQF</sequence>
<evidence type="ECO:0000313" key="12">
    <source>
        <dbReference type="Proteomes" id="UP001519287"/>
    </source>
</evidence>
<dbReference type="SMART" id="SM00448">
    <property type="entry name" value="REC"/>
    <property type="match status" value="1"/>
</dbReference>
<keyword evidence="4" id="KW-0902">Two-component regulatory system</keyword>
<name>A0ABS4J3X5_9BACL</name>
<evidence type="ECO:0000259" key="9">
    <source>
        <dbReference type="PROSITE" id="PS01124"/>
    </source>
</evidence>
<dbReference type="InterPro" id="IPR051552">
    <property type="entry name" value="HptR"/>
</dbReference>
<keyword evidence="6" id="KW-0238">DNA-binding</keyword>
<gene>
    <name evidence="11" type="ORF">J2Z66_006157</name>
</gene>
<dbReference type="CDD" id="cd17536">
    <property type="entry name" value="REC_YesN-like"/>
    <property type="match status" value="1"/>
</dbReference>
<feature type="modified residue" description="4-aspartylphosphate" evidence="8">
    <location>
        <position position="55"/>
    </location>
</feature>
<dbReference type="SMART" id="SM00342">
    <property type="entry name" value="HTH_ARAC"/>
    <property type="match status" value="1"/>
</dbReference>
<dbReference type="PROSITE" id="PS01124">
    <property type="entry name" value="HTH_ARAC_FAMILY_2"/>
    <property type="match status" value="1"/>
</dbReference>
<keyword evidence="3 8" id="KW-0597">Phosphoprotein</keyword>
<dbReference type="PANTHER" id="PTHR42713">
    <property type="entry name" value="HISTIDINE KINASE-RELATED"/>
    <property type="match status" value="1"/>
</dbReference>
<evidence type="ECO:0000256" key="8">
    <source>
        <dbReference type="PROSITE-ProRule" id="PRU00169"/>
    </source>
</evidence>
<keyword evidence="7" id="KW-0804">Transcription</keyword>
<dbReference type="Pfam" id="PF00072">
    <property type="entry name" value="Response_reg"/>
    <property type="match status" value="1"/>
</dbReference>
<evidence type="ECO:0000256" key="4">
    <source>
        <dbReference type="ARBA" id="ARBA00023012"/>
    </source>
</evidence>
<proteinExistence type="predicted"/>
<dbReference type="InterPro" id="IPR001789">
    <property type="entry name" value="Sig_transdc_resp-reg_receiver"/>
</dbReference>
<dbReference type="PROSITE" id="PS50110">
    <property type="entry name" value="RESPONSE_REGULATORY"/>
    <property type="match status" value="1"/>
</dbReference>
<dbReference type="Gene3D" id="3.40.50.2300">
    <property type="match status" value="1"/>
</dbReference>
<protein>
    <submittedName>
        <fullName evidence="11">YesN/AraC family two-component response regulator</fullName>
    </submittedName>
</protein>
<comment type="caution">
    <text evidence="11">The sequence shown here is derived from an EMBL/GenBank/DDBJ whole genome shotgun (WGS) entry which is preliminary data.</text>
</comment>
<keyword evidence="5" id="KW-0805">Transcription regulation</keyword>
<dbReference type="InterPro" id="IPR009057">
    <property type="entry name" value="Homeodomain-like_sf"/>
</dbReference>